<feature type="region of interest" description="Disordered" evidence="1">
    <location>
        <begin position="1"/>
        <end position="24"/>
    </location>
</feature>
<evidence type="ECO:0000256" key="1">
    <source>
        <dbReference type="SAM" id="MobiDB-lite"/>
    </source>
</evidence>
<protein>
    <recommendedName>
        <fullName evidence="4">Transposase</fullName>
    </recommendedName>
</protein>
<dbReference type="Proteomes" id="UP001500689">
    <property type="component" value="Unassembled WGS sequence"/>
</dbReference>
<dbReference type="EMBL" id="BAAAZN010000018">
    <property type="protein sequence ID" value="GAA3573601.1"/>
    <property type="molecule type" value="Genomic_DNA"/>
</dbReference>
<sequence>MQCGPDAAPAGLPRQPVPGTRGTHHREGVIIGCLAVGSAMRAAEVAPFLEFGVEGGDVSPATRSKRLSSTLSVLGPWNRIRHRLLAQEHRFPSLSRSRRQ</sequence>
<evidence type="ECO:0008006" key="4">
    <source>
        <dbReference type="Google" id="ProtNLM"/>
    </source>
</evidence>
<name>A0ABP6Y0T5_9PSEU</name>
<evidence type="ECO:0000313" key="2">
    <source>
        <dbReference type="EMBL" id="GAA3573601.1"/>
    </source>
</evidence>
<keyword evidence="3" id="KW-1185">Reference proteome</keyword>
<evidence type="ECO:0000313" key="3">
    <source>
        <dbReference type="Proteomes" id="UP001500689"/>
    </source>
</evidence>
<organism evidence="2 3">
    <name type="scientific">Amycolatopsis ultiminotia</name>
    <dbReference type="NCBI Taxonomy" id="543629"/>
    <lineage>
        <taxon>Bacteria</taxon>
        <taxon>Bacillati</taxon>
        <taxon>Actinomycetota</taxon>
        <taxon>Actinomycetes</taxon>
        <taxon>Pseudonocardiales</taxon>
        <taxon>Pseudonocardiaceae</taxon>
        <taxon>Amycolatopsis</taxon>
    </lineage>
</organism>
<comment type="caution">
    <text evidence="2">The sequence shown here is derived from an EMBL/GenBank/DDBJ whole genome shotgun (WGS) entry which is preliminary data.</text>
</comment>
<gene>
    <name evidence="2" type="ORF">GCM10022222_67460</name>
</gene>
<proteinExistence type="predicted"/>
<reference evidence="3" key="1">
    <citation type="journal article" date="2019" name="Int. J. Syst. Evol. Microbiol.">
        <title>The Global Catalogue of Microorganisms (GCM) 10K type strain sequencing project: providing services to taxonomists for standard genome sequencing and annotation.</title>
        <authorList>
            <consortium name="The Broad Institute Genomics Platform"/>
            <consortium name="The Broad Institute Genome Sequencing Center for Infectious Disease"/>
            <person name="Wu L."/>
            <person name="Ma J."/>
        </authorList>
    </citation>
    <scope>NUCLEOTIDE SEQUENCE [LARGE SCALE GENOMIC DNA]</scope>
    <source>
        <strain evidence="3">JCM 16898</strain>
    </source>
</reference>
<accession>A0ABP6Y0T5</accession>